<organism evidence="5 6">
    <name type="scientific">Protopolystoma xenopodis</name>
    <dbReference type="NCBI Taxonomy" id="117903"/>
    <lineage>
        <taxon>Eukaryota</taxon>
        <taxon>Metazoa</taxon>
        <taxon>Spiralia</taxon>
        <taxon>Lophotrochozoa</taxon>
        <taxon>Platyhelminthes</taxon>
        <taxon>Monogenea</taxon>
        <taxon>Polyopisthocotylea</taxon>
        <taxon>Polystomatidea</taxon>
        <taxon>Polystomatidae</taxon>
        <taxon>Protopolystoma</taxon>
    </lineage>
</organism>
<feature type="domain" description="Kazal-like" evidence="4">
    <location>
        <begin position="106"/>
        <end position="161"/>
    </location>
</feature>
<dbReference type="InterPro" id="IPR050653">
    <property type="entry name" value="Prot_Inhib_GrowthFact_Antg"/>
</dbReference>
<dbReference type="Pfam" id="PF07648">
    <property type="entry name" value="Kazal_2"/>
    <property type="match status" value="1"/>
</dbReference>
<evidence type="ECO:0000259" key="4">
    <source>
        <dbReference type="PROSITE" id="PS51465"/>
    </source>
</evidence>
<keyword evidence="2" id="KW-0722">Serine protease inhibitor</keyword>
<dbReference type="InterPro" id="IPR002350">
    <property type="entry name" value="Kazal_dom"/>
</dbReference>
<dbReference type="AlphaFoldDB" id="A0A448X1S8"/>
<dbReference type="Gene3D" id="3.30.60.30">
    <property type="match status" value="1"/>
</dbReference>
<comment type="caution">
    <text evidence="5">The sequence shown here is derived from an EMBL/GenBank/DDBJ whole genome shotgun (WGS) entry which is preliminary data.</text>
</comment>
<sequence>KLVQLLKICSKSHSITHLSPLTGSAHYQPTFSICSPGHVCQFGGRCPRRNPIRNAYFSQGSSGKDVLDVGSSMDSNVYNWPSLLLPRLDGQFDEMTEESKDRSNLRLDLPGCNCAHLDCLNAWPETICASDGLTYSNSCFMQRAACQQQRELRLLYRGNCQ</sequence>
<dbReference type="GO" id="GO:0030154">
    <property type="term" value="P:cell differentiation"/>
    <property type="evidence" value="ECO:0007669"/>
    <property type="project" value="TreeGrafter"/>
</dbReference>
<dbReference type="SUPFAM" id="SSF100895">
    <property type="entry name" value="Kazal-type serine protease inhibitors"/>
    <property type="match status" value="1"/>
</dbReference>
<keyword evidence="6" id="KW-1185">Reference proteome</keyword>
<evidence type="ECO:0000256" key="1">
    <source>
        <dbReference type="ARBA" id="ARBA00022690"/>
    </source>
</evidence>
<dbReference type="GO" id="GO:0004867">
    <property type="term" value="F:serine-type endopeptidase inhibitor activity"/>
    <property type="evidence" value="ECO:0007669"/>
    <property type="project" value="UniProtKB-KW"/>
</dbReference>
<evidence type="ECO:0000313" key="6">
    <source>
        <dbReference type="Proteomes" id="UP000784294"/>
    </source>
</evidence>
<keyword evidence="3" id="KW-1015">Disulfide bond</keyword>
<protein>
    <recommendedName>
        <fullName evidence="4">Kazal-like domain-containing protein</fullName>
    </recommendedName>
</protein>
<proteinExistence type="predicted"/>
<dbReference type="InterPro" id="IPR036058">
    <property type="entry name" value="Kazal_dom_sf"/>
</dbReference>
<name>A0A448X1S8_9PLAT</name>
<gene>
    <name evidence="5" type="ORF">PXEA_LOCUS19443</name>
</gene>
<keyword evidence="1" id="KW-0646">Protease inhibitor</keyword>
<dbReference type="SMART" id="SM00280">
    <property type="entry name" value="KAZAL"/>
    <property type="match status" value="1"/>
</dbReference>
<accession>A0A448X1S8</accession>
<dbReference type="PANTHER" id="PTHR10913">
    <property type="entry name" value="FOLLISTATIN-RELATED"/>
    <property type="match status" value="1"/>
</dbReference>
<dbReference type="PROSITE" id="PS51465">
    <property type="entry name" value="KAZAL_2"/>
    <property type="match status" value="1"/>
</dbReference>
<evidence type="ECO:0000256" key="3">
    <source>
        <dbReference type="ARBA" id="ARBA00023157"/>
    </source>
</evidence>
<evidence type="ECO:0000313" key="5">
    <source>
        <dbReference type="EMBL" id="VEL26003.1"/>
    </source>
</evidence>
<dbReference type="Proteomes" id="UP000784294">
    <property type="component" value="Unassembled WGS sequence"/>
</dbReference>
<dbReference type="EMBL" id="CAAALY010077486">
    <property type="protein sequence ID" value="VEL26003.1"/>
    <property type="molecule type" value="Genomic_DNA"/>
</dbReference>
<dbReference type="GO" id="GO:0005576">
    <property type="term" value="C:extracellular region"/>
    <property type="evidence" value="ECO:0007669"/>
    <property type="project" value="TreeGrafter"/>
</dbReference>
<dbReference type="OrthoDB" id="126772at2759"/>
<dbReference type="CDD" id="cd00104">
    <property type="entry name" value="KAZAL_FS"/>
    <property type="match status" value="1"/>
</dbReference>
<evidence type="ECO:0000256" key="2">
    <source>
        <dbReference type="ARBA" id="ARBA00022900"/>
    </source>
</evidence>
<feature type="non-terminal residue" evidence="5">
    <location>
        <position position="1"/>
    </location>
</feature>
<reference evidence="5" key="1">
    <citation type="submission" date="2018-11" db="EMBL/GenBank/DDBJ databases">
        <authorList>
            <consortium name="Pathogen Informatics"/>
        </authorList>
    </citation>
    <scope>NUCLEOTIDE SEQUENCE</scope>
</reference>
<dbReference type="PANTHER" id="PTHR10913:SF45">
    <property type="entry name" value="FOLLISTATIN, ISOFORM A-RELATED"/>
    <property type="match status" value="1"/>
</dbReference>